<dbReference type="SUPFAM" id="SSF51445">
    <property type="entry name" value="(Trans)glycosidases"/>
    <property type="match status" value="1"/>
</dbReference>
<dbReference type="Pfam" id="PF01229">
    <property type="entry name" value="Glyco_hydro_39"/>
    <property type="match status" value="1"/>
</dbReference>
<keyword evidence="4" id="KW-0238">DNA-binding</keyword>
<keyword evidence="2" id="KW-0378">Hydrolase</keyword>
<proteinExistence type="inferred from homology"/>
<comment type="similarity">
    <text evidence="1">Belongs to the glycosyl hydrolase 39 family.</text>
</comment>
<dbReference type="GO" id="GO:0043565">
    <property type="term" value="F:sequence-specific DNA binding"/>
    <property type="evidence" value="ECO:0007669"/>
    <property type="project" value="InterPro"/>
</dbReference>
<keyword evidence="9" id="KW-1185">Reference proteome</keyword>
<gene>
    <name evidence="8" type="ORF">A8806_107112</name>
</gene>
<keyword evidence="3" id="KW-0805">Transcription regulation</keyword>
<protein>
    <submittedName>
        <fullName evidence="8">Beta-xylosidase</fullName>
    </submittedName>
</protein>
<dbReference type="PANTHER" id="PTHR43280">
    <property type="entry name" value="ARAC-FAMILY TRANSCRIPTIONAL REGULATOR"/>
    <property type="match status" value="1"/>
</dbReference>
<organism evidence="8 9">
    <name type="scientific">Faecalicatena orotica</name>
    <dbReference type="NCBI Taxonomy" id="1544"/>
    <lineage>
        <taxon>Bacteria</taxon>
        <taxon>Bacillati</taxon>
        <taxon>Bacillota</taxon>
        <taxon>Clostridia</taxon>
        <taxon>Lachnospirales</taxon>
        <taxon>Lachnospiraceae</taxon>
        <taxon>Faecalicatena</taxon>
    </lineage>
</organism>
<dbReference type="PANTHER" id="PTHR43280:SF34">
    <property type="entry name" value="ARAC-FAMILY TRANSCRIPTIONAL REGULATOR"/>
    <property type="match status" value="1"/>
</dbReference>
<comment type="caution">
    <text evidence="8">The sequence shown here is derived from an EMBL/GenBank/DDBJ whole genome shotgun (WGS) entry which is preliminary data.</text>
</comment>
<dbReference type="SUPFAM" id="SSF46689">
    <property type="entry name" value="Homeodomain-like"/>
    <property type="match status" value="2"/>
</dbReference>
<accession>A0A2Y9BDW8</accession>
<dbReference type="InterPro" id="IPR018062">
    <property type="entry name" value="HTH_AraC-typ_CS"/>
</dbReference>
<dbReference type="InterPro" id="IPR049166">
    <property type="entry name" value="GH39_cat"/>
</dbReference>
<name>A0A2Y9BDW8_9FIRM</name>
<dbReference type="InterPro" id="IPR037923">
    <property type="entry name" value="HTH-like"/>
</dbReference>
<dbReference type="InterPro" id="IPR017853">
    <property type="entry name" value="GH"/>
</dbReference>
<dbReference type="InterPro" id="IPR013096">
    <property type="entry name" value="Cupin_2"/>
</dbReference>
<reference evidence="8 9" key="1">
    <citation type="submission" date="2018-05" db="EMBL/GenBank/DDBJ databases">
        <title>The Hungate 1000. A catalogue of reference genomes from the rumen microbiome.</title>
        <authorList>
            <person name="Kelly W."/>
        </authorList>
    </citation>
    <scope>NUCLEOTIDE SEQUENCE [LARGE SCALE GENOMIC DNA]</scope>
    <source>
        <strain evidence="8 9">NLAE-zl-C242</strain>
    </source>
</reference>
<dbReference type="GO" id="GO:0016798">
    <property type="term" value="F:hydrolase activity, acting on glycosyl bonds"/>
    <property type="evidence" value="ECO:0007669"/>
    <property type="project" value="UniProtKB-KW"/>
</dbReference>
<dbReference type="RefSeq" id="WP_181368695.1">
    <property type="nucleotide sequence ID" value="NZ_BAAACK010000011.1"/>
</dbReference>
<dbReference type="EMBL" id="QGDL01000007">
    <property type="protein sequence ID" value="PWJ28964.1"/>
    <property type="molecule type" value="Genomic_DNA"/>
</dbReference>
<keyword evidence="5" id="KW-0804">Transcription</keyword>
<dbReference type="Gene3D" id="1.10.10.60">
    <property type="entry name" value="Homeodomain-like"/>
    <property type="match status" value="2"/>
</dbReference>
<dbReference type="Pfam" id="PF12833">
    <property type="entry name" value="HTH_18"/>
    <property type="match status" value="1"/>
</dbReference>
<dbReference type="GO" id="GO:0003700">
    <property type="term" value="F:DNA-binding transcription factor activity"/>
    <property type="evidence" value="ECO:0007669"/>
    <property type="project" value="InterPro"/>
</dbReference>
<evidence type="ECO:0000256" key="6">
    <source>
        <dbReference type="ARBA" id="ARBA00023295"/>
    </source>
</evidence>
<keyword evidence="6" id="KW-0326">Glycosidase</keyword>
<dbReference type="InterPro" id="IPR009057">
    <property type="entry name" value="Homeodomain-like_sf"/>
</dbReference>
<dbReference type="Gene3D" id="3.20.20.80">
    <property type="entry name" value="Glycosidases"/>
    <property type="match status" value="1"/>
</dbReference>
<evidence type="ECO:0000313" key="8">
    <source>
        <dbReference type="EMBL" id="PWJ28964.1"/>
    </source>
</evidence>
<dbReference type="InterPro" id="IPR018060">
    <property type="entry name" value="HTH_AraC"/>
</dbReference>
<dbReference type="SMART" id="SM00342">
    <property type="entry name" value="HTH_ARAC"/>
    <property type="match status" value="1"/>
</dbReference>
<dbReference type="AlphaFoldDB" id="A0A2Y9BDW8"/>
<dbReference type="PROSITE" id="PS01124">
    <property type="entry name" value="HTH_ARAC_FAMILY_2"/>
    <property type="match status" value="1"/>
</dbReference>
<dbReference type="InterPro" id="IPR014710">
    <property type="entry name" value="RmlC-like_jellyroll"/>
</dbReference>
<dbReference type="Proteomes" id="UP000245845">
    <property type="component" value="Unassembled WGS sequence"/>
</dbReference>
<dbReference type="SUPFAM" id="SSF51011">
    <property type="entry name" value="Glycosyl hydrolase domain"/>
    <property type="match status" value="1"/>
</dbReference>
<dbReference type="Gene3D" id="2.60.40.1500">
    <property type="entry name" value="Glycosyl hydrolase domain, family 39"/>
    <property type="match status" value="1"/>
</dbReference>
<dbReference type="SUPFAM" id="SSF51215">
    <property type="entry name" value="Regulatory protein AraC"/>
    <property type="match status" value="1"/>
</dbReference>
<dbReference type="Pfam" id="PF07883">
    <property type="entry name" value="Cupin_2"/>
    <property type="match status" value="1"/>
</dbReference>
<dbReference type="Gene3D" id="2.60.120.10">
    <property type="entry name" value="Jelly Rolls"/>
    <property type="match status" value="1"/>
</dbReference>
<evidence type="ECO:0000259" key="7">
    <source>
        <dbReference type="PROSITE" id="PS01124"/>
    </source>
</evidence>
<evidence type="ECO:0000256" key="3">
    <source>
        <dbReference type="ARBA" id="ARBA00023015"/>
    </source>
</evidence>
<sequence length="801" mass="95101">MREIMHLEFITDRESRTHLHQDLEIIYILKGDVEILLDNKSYKLSENDFILINTNKKHWIKSGKNSVLGLRFLIDYQILTEYMKTNQLLFWCNTVTDNEESYMLLRKIMDQILSLYFDGAEADAFRIRSLMNEMLYLLTSNFLVRNEMKKAALLNNEEDARVIEIRNYILTNYQKQLSLNDLAEQMHLSSAHLSRYIKQNFGISFLEYLNNVRLFHAVDDLVYSNKKIINIAIDNGYPTPTAFNKAFRDCYQMTPSEYRSKANETNVDDGQMTRMTKEKQRELKKIIRQKKNYLKKESLQDHSLLVVDADQIRPLKSVCNEILNVGDITNLMRSDVRSQIHFLQNKLNFKYIRMWNMLRQLVYKDDEEHIQLNFTQLDRILDFCLEIHLIPHIEIGYKPVILMERVEKQIYSEADTILFQTLEEYEDVLKRWFMHLINRYGLEEFETWRFEMRRDITHYPQKSDTFFECFPTAKKLLRELSPKIRLGGPGIILGYENYQYDELFAKWKEIPEAEPDFISVYSFGYVTVEKDGKYYVKKSVDSQYTNHQVELLKEVLDRNGFSDQKIYVTEWNYSISNRNVLNDSCAMGAYVMQNLIQAENMVESMGWWHATDLLTEYHDTETALNGDNGMLTCDGIQKPVYYAFEFMNKLHTGMLGKNENLLITTNEKGRYTLVCHNSKRLCYHGRTVMENKIRIEDVDELFENTEPIRLKVQIHNVKPGIYRMKSSFINREHGSVQDLWTQMGKKKNLSRSESDYLNRITVPHIKITEIESTENILNFEIDLQPYEIRLIKLDYQYKSHK</sequence>
<dbReference type="PROSITE" id="PS00041">
    <property type="entry name" value="HTH_ARAC_FAMILY_1"/>
    <property type="match status" value="1"/>
</dbReference>
<feature type="domain" description="HTH araC/xylS-type" evidence="7">
    <location>
        <begin position="163"/>
        <end position="261"/>
    </location>
</feature>
<evidence type="ECO:0000256" key="1">
    <source>
        <dbReference type="ARBA" id="ARBA00008875"/>
    </source>
</evidence>
<evidence type="ECO:0000313" key="9">
    <source>
        <dbReference type="Proteomes" id="UP000245845"/>
    </source>
</evidence>
<evidence type="ECO:0000256" key="5">
    <source>
        <dbReference type="ARBA" id="ARBA00023163"/>
    </source>
</evidence>
<evidence type="ECO:0000256" key="2">
    <source>
        <dbReference type="ARBA" id="ARBA00022801"/>
    </source>
</evidence>
<evidence type="ECO:0000256" key="4">
    <source>
        <dbReference type="ARBA" id="ARBA00023125"/>
    </source>
</evidence>